<dbReference type="SUPFAM" id="SSF51621">
    <property type="entry name" value="Phosphoenolpyruvate/pyruvate domain"/>
    <property type="match status" value="1"/>
</dbReference>
<evidence type="ECO:0000256" key="10">
    <source>
        <dbReference type="ARBA" id="ARBA00022741"/>
    </source>
</evidence>
<dbReference type="GO" id="GO:0004743">
    <property type="term" value="F:pyruvate kinase activity"/>
    <property type="evidence" value="ECO:0007669"/>
    <property type="project" value="UniProtKB-UniRule"/>
</dbReference>
<evidence type="ECO:0000256" key="3">
    <source>
        <dbReference type="ARBA" id="ARBA00004997"/>
    </source>
</evidence>
<dbReference type="Gene3D" id="3.20.20.60">
    <property type="entry name" value="Phosphoenolpyruvate-binding domains"/>
    <property type="match status" value="1"/>
</dbReference>
<dbReference type="Gene3D" id="3.40.1380.20">
    <property type="entry name" value="Pyruvate kinase, C-terminal domain"/>
    <property type="match status" value="1"/>
</dbReference>
<dbReference type="GO" id="GO:0006950">
    <property type="term" value="P:response to stress"/>
    <property type="evidence" value="ECO:0007669"/>
    <property type="project" value="UniProtKB-ARBA"/>
</dbReference>
<keyword evidence="16 22" id="KW-0670">Pyruvate</keyword>
<evidence type="ECO:0000256" key="16">
    <source>
        <dbReference type="ARBA" id="ARBA00023317"/>
    </source>
</evidence>
<reference evidence="22 23" key="1">
    <citation type="submission" date="2016-08" db="EMBL/GenBank/DDBJ databases">
        <title>Novel Firmicute Genomes.</title>
        <authorList>
            <person name="Poppleton D.I."/>
            <person name="Gribaldo S."/>
        </authorList>
    </citation>
    <scope>NUCLEOTIDE SEQUENCE [LARGE SCALE GENOMIC DNA]</scope>
    <source>
        <strain evidence="22 23">RAOx-1</strain>
    </source>
</reference>
<dbReference type="SUPFAM" id="SSF52009">
    <property type="entry name" value="Phosphohistidine domain"/>
    <property type="match status" value="1"/>
</dbReference>
<comment type="caution">
    <text evidence="22">The sequence shown here is derived from an EMBL/GenBank/DDBJ whole genome shotgun (WGS) entry which is preliminary data.</text>
</comment>
<dbReference type="InterPro" id="IPR011037">
    <property type="entry name" value="Pyrv_Knase-like_insert_dom_sf"/>
</dbReference>
<dbReference type="FunFam" id="3.20.20.60:FF:000001">
    <property type="entry name" value="Pyruvate kinase"/>
    <property type="match status" value="1"/>
</dbReference>
<evidence type="ECO:0000256" key="2">
    <source>
        <dbReference type="ARBA" id="ARBA00001958"/>
    </source>
</evidence>
<evidence type="ECO:0000259" key="21">
    <source>
        <dbReference type="Pfam" id="PF02887"/>
    </source>
</evidence>
<dbReference type="SUPFAM" id="SSF52935">
    <property type="entry name" value="PK C-terminal domain-like"/>
    <property type="match status" value="1"/>
</dbReference>
<dbReference type="Pfam" id="PF02887">
    <property type="entry name" value="PK_C"/>
    <property type="match status" value="1"/>
</dbReference>
<keyword evidence="12" id="KW-0067">ATP-binding</keyword>
<comment type="cofactor">
    <cofactor evidence="2">
        <name>K(+)</name>
        <dbReference type="ChEBI" id="CHEBI:29103"/>
    </cofactor>
</comment>
<dbReference type="EC" id="2.7.1.40" evidence="6 17"/>
<dbReference type="PANTHER" id="PTHR11817">
    <property type="entry name" value="PYRUVATE KINASE"/>
    <property type="match status" value="1"/>
</dbReference>
<evidence type="ECO:0000256" key="13">
    <source>
        <dbReference type="ARBA" id="ARBA00022842"/>
    </source>
</evidence>
<dbReference type="UniPathway" id="UPA00109">
    <property type="reaction ID" value="UER00188"/>
</dbReference>
<comment type="similarity">
    <text evidence="4">In the C-terminal section; belongs to the PEP-utilizing enzyme family.</text>
</comment>
<evidence type="ECO:0000256" key="15">
    <source>
        <dbReference type="ARBA" id="ARBA00023152"/>
    </source>
</evidence>
<evidence type="ECO:0000256" key="17">
    <source>
        <dbReference type="NCBIfam" id="TIGR01064"/>
    </source>
</evidence>
<evidence type="ECO:0000259" key="20">
    <source>
        <dbReference type="Pfam" id="PF00391"/>
    </source>
</evidence>
<gene>
    <name evidence="22" type="ORF">BEP19_10135</name>
</gene>
<evidence type="ECO:0000256" key="11">
    <source>
        <dbReference type="ARBA" id="ARBA00022777"/>
    </source>
</evidence>
<dbReference type="GO" id="GO:0005524">
    <property type="term" value="F:ATP binding"/>
    <property type="evidence" value="ECO:0007669"/>
    <property type="project" value="UniProtKB-KW"/>
</dbReference>
<dbReference type="InterPro" id="IPR015793">
    <property type="entry name" value="Pyrv_Knase_brl"/>
</dbReference>
<keyword evidence="10" id="KW-0547">Nucleotide-binding</keyword>
<evidence type="ECO:0000256" key="7">
    <source>
        <dbReference type="ARBA" id="ARBA00018587"/>
    </source>
</evidence>
<keyword evidence="8 18" id="KW-0808">Transferase</keyword>
<comment type="pathway">
    <text evidence="3 18">Carbohydrate degradation; glycolysis; pyruvate from D-glyceraldehyde 3-phosphate: step 5/5.</text>
</comment>
<dbReference type="RefSeq" id="WP_120190083.1">
    <property type="nucleotide sequence ID" value="NZ_MCHY01000009.1"/>
</dbReference>
<evidence type="ECO:0000313" key="23">
    <source>
        <dbReference type="Proteomes" id="UP000284219"/>
    </source>
</evidence>
<keyword evidence="23" id="KW-1185">Reference proteome</keyword>
<dbReference type="SUPFAM" id="SSF50800">
    <property type="entry name" value="PK beta-barrel domain-like"/>
    <property type="match status" value="1"/>
</dbReference>
<dbReference type="Pfam" id="PF00391">
    <property type="entry name" value="PEP-utilizers"/>
    <property type="match status" value="1"/>
</dbReference>
<dbReference type="PROSITE" id="PS00110">
    <property type="entry name" value="PYRUVATE_KINASE"/>
    <property type="match status" value="1"/>
</dbReference>
<evidence type="ECO:0000256" key="14">
    <source>
        <dbReference type="ARBA" id="ARBA00022958"/>
    </source>
</evidence>
<evidence type="ECO:0000256" key="12">
    <source>
        <dbReference type="ARBA" id="ARBA00022840"/>
    </source>
</evidence>
<dbReference type="NCBIfam" id="TIGR01064">
    <property type="entry name" value="pyruv_kin"/>
    <property type="match status" value="1"/>
</dbReference>
<dbReference type="GO" id="GO:0016301">
    <property type="term" value="F:kinase activity"/>
    <property type="evidence" value="ECO:0007669"/>
    <property type="project" value="UniProtKB-KW"/>
</dbReference>
<dbReference type="InterPro" id="IPR040442">
    <property type="entry name" value="Pyrv_kinase-like_dom_sf"/>
</dbReference>
<evidence type="ECO:0000256" key="8">
    <source>
        <dbReference type="ARBA" id="ARBA00022679"/>
    </source>
</evidence>
<evidence type="ECO:0000256" key="5">
    <source>
        <dbReference type="ARBA" id="ARBA00008663"/>
    </source>
</evidence>
<evidence type="ECO:0000256" key="18">
    <source>
        <dbReference type="RuleBase" id="RU000504"/>
    </source>
</evidence>
<evidence type="ECO:0000256" key="1">
    <source>
        <dbReference type="ARBA" id="ARBA00001946"/>
    </source>
</evidence>
<dbReference type="InterPro" id="IPR015795">
    <property type="entry name" value="Pyrv_Knase_C"/>
</dbReference>
<dbReference type="InterPro" id="IPR001697">
    <property type="entry name" value="Pyr_Knase"/>
</dbReference>
<evidence type="ECO:0000259" key="19">
    <source>
        <dbReference type="Pfam" id="PF00224"/>
    </source>
</evidence>
<keyword evidence="9" id="KW-0479">Metal-binding</keyword>
<dbReference type="Pfam" id="PF00224">
    <property type="entry name" value="PK"/>
    <property type="match status" value="1"/>
</dbReference>
<comment type="catalytic activity">
    <reaction evidence="18">
        <text>pyruvate + ATP = phosphoenolpyruvate + ADP + H(+)</text>
        <dbReference type="Rhea" id="RHEA:18157"/>
        <dbReference type="ChEBI" id="CHEBI:15361"/>
        <dbReference type="ChEBI" id="CHEBI:15378"/>
        <dbReference type="ChEBI" id="CHEBI:30616"/>
        <dbReference type="ChEBI" id="CHEBI:58702"/>
        <dbReference type="ChEBI" id="CHEBI:456216"/>
        <dbReference type="EC" id="2.7.1.40"/>
    </reaction>
</comment>
<proteinExistence type="inferred from homology"/>
<dbReference type="Gene3D" id="2.40.33.10">
    <property type="entry name" value="PK beta-barrel domain-like"/>
    <property type="match status" value="1"/>
</dbReference>
<evidence type="ECO:0000256" key="9">
    <source>
        <dbReference type="ARBA" id="ARBA00022723"/>
    </source>
</evidence>
<dbReference type="GO" id="GO:0000287">
    <property type="term" value="F:magnesium ion binding"/>
    <property type="evidence" value="ECO:0007669"/>
    <property type="project" value="UniProtKB-UniRule"/>
</dbReference>
<dbReference type="GO" id="GO:0030955">
    <property type="term" value="F:potassium ion binding"/>
    <property type="evidence" value="ECO:0007669"/>
    <property type="project" value="UniProtKB-UniRule"/>
</dbReference>
<dbReference type="InterPro" id="IPR015806">
    <property type="entry name" value="Pyrv_Knase_insert_dom_sf"/>
</dbReference>
<evidence type="ECO:0000313" key="22">
    <source>
        <dbReference type="EMBL" id="RKD22610.1"/>
    </source>
</evidence>
<dbReference type="OrthoDB" id="9812123at2"/>
<dbReference type="InterPro" id="IPR008279">
    <property type="entry name" value="PEP-util_enz_mobile_dom"/>
</dbReference>
<keyword evidence="15 18" id="KW-0324">Glycolysis</keyword>
<organism evidence="22 23">
    <name type="scientific">Ammoniphilus oxalaticus</name>
    <dbReference type="NCBI Taxonomy" id="66863"/>
    <lineage>
        <taxon>Bacteria</taxon>
        <taxon>Bacillati</taxon>
        <taxon>Bacillota</taxon>
        <taxon>Bacilli</taxon>
        <taxon>Bacillales</taxon>
        <taxon>Paenibacillaceae</taxon>
        <taxon>Aneurinibacillus group</taxon>
        <taxon>Ammoniphilus</taxon>
    </lineage>
</organism>
<dbReference type="NCBIfam" id="NF004978">
    <property type="entry name" value="PRK06354.1"/>
    <property type="match status" value="1"/>
</dbReference>
<dbReference type="Proteomes" id="UP000284219">
    <property type="component" value="Unassembled WGS sequence"/>
</dbReference>
<name>A0A419SFQ1_9BACL</name>
<dbReference type="PRINTS" id="PR01050">
    <property type="entry name" value="PYRUVTKNASE"/>
</dbReference>
<accession>A0A419SFQ1</accession>
<dbReference type="FunFam" id="2.40.33.10:FF:000001">
    <property type="entry name" value="Pyruvate kinase"/>
    <property type="match status" value="1"/>
</dbReference>
<feature type="domain" description="Pyruvate kinase barrel" evidence="19">
    <location>
        <begin position="1"/>
        <end position="323"/>
    </location>
</feature>
<comment type="cofactor">
    <cofactor evidence="1">
        <name>Mg(2+)</name>
        <dbReference type="ChEBI" id="CHEBI:18420"/>
    </cofactor>
</comment>
<dbReference type="Gene3D" id="3.50.30.10">
    <property type="entry name" value="Phosphohistidine domain"/>
    <property type="match status" value="1"/>
</dbReference>
<dbReference type="InterPro" id="IPR018209">
    <property type="entry name" value="Pyrv_Knase_AS"/>
</dbReference>
<keyword evidence="11 18" id="KW-0418">Kinase</keyword>
<sequence>MRKTKIVCTIGPASEQPEVLRELMLAGMNVARLNFSHGTHEDHAMRIDRIREVAKELNHNIAIMLDTQGPEIRIGVFEDDQIVLNDGDIFTLTPEKIEGTQEKVSVSYQNIANDVHVGSTVLIDDGHVELVVEEIKGNDIVCRVVDGGVVKNRKGVNLPGVKVNLPSITAKDVEDIAFGVSKGVDIIAASFVQKAADVFEMRQLLQEHGGNHISIMAKIENEEGVRNTDEILAAVDSVMVARGDLGVEIPAEDVPLIQKKLIEACNRVGKPVVTATHMLDSMEKNPRPTRAEATDVANAIFDGTDAIMLSGESAAGKYPVESVKTMDRIARSVENSPLYQERARDWQGDKMTITDVMGQAVYSAASSLHAAAILTPTESGYTANTVSRLRPSCPIVAVTPHKHVVNQLLLNWGVYPILFDSADNTDEMMEKAIQAAVGEKIIKHGDLIVISAGVPVREPGNTNMLKVHVVGKVVARGRGFGDTSVTGKVVIMGEPGWQDLVDETTVLVAKSTDKGVISFIEKAAALVTEEGGLTSHAAIVGLNLDKPVIIGAESVTTLLKQGDEVTVDPHQGHIYHGFSSVL</sequence>
<dbReference type="EMBL" id="MCHY01000009">
    <property type="protein sequence ID" value="RKD22610.1"/>
    <property type="molecule type" value="Genomic_DNA"/>
</dbReference>
<feature type="domain" description="Pyruvate kinase C-terminal" evidence="21">
    <location>
        <begin position="359"/>
        <end position="468"/>
    </location>
</feature>
<comment type="similarity">
    <text evidence="5 18">Belongs to the pyruvate kinase family.</text>
</comment>
<protein>
    <recommendedName>
        <fullName evidence="7 17">Pyruvate kinase</fullName>
        <ecNumber evidence="6 17">2.7.1.40</ecNumber>
    </recommendedName>
</protein>
<dbReference type="InterPro" id="IPR036918">
    <property type="entry name" value="Pyrv_Knase_C_sf"/>
</dbReference>
<keyword evidence="13 18" id="KW-0460">Magnesium</keyword>
<feature type="domain" description="PEP-utilising enzyme mobile" evidence="20">
    <location>
        <begin position="502"/>
        <end position="572"/>
    </location>
</feature>
<dbReference type="InterPro" id="IPR036637">
    <property type="entry name" value="Phosphohistidine_dom_sf"/>
</dbReference>
<dbReference type="NCBIfam" id="NF004491">
    <property type="entry name" value="PRK05826.1"/>
    <property type="match status" value="1"/>
</dbReference>
<dbReference type="InterPro" id="IPR015813">
    <property type="entry name" value="Pyrv/PenolPyrv_kinase-like_dom"/>
</dbReference>
<keyword evidence="14" id="KW-0630">Potassium</keyword>
<evidence type="ECO:0000256" key="6">
    <source>
        <dbReference type="ARBA" id="ARBA00012142"/>
    </source>
</evidence>
<dbReference type="AlphaFoldDB" id="A0A419SFQ1"/>
<evidence type="ECO:0000256" key="4">
    <source>
        <dbReference type="ARBA" id="ARBA00006237"/>
    </source>
</evidence>